<dbReference type="SUPFAM" id="SSF69318">
    <property type="entry name" value="Integrin alpha N-terminal domain"/>
    <property type="match status" value="1"/>
</dbReference>
<keyword evidence="3 4" id="KW-0408">Iron</keyword>
<evidence type="ECO:0000256" key="3">
    <source>
        <dbReference type="ARBA" id="ARBA00023004"/>
    </source>
</evidence>
<keyword evidence="7" id="KW-1185">Reference proteome</keyword>
<accession>A0A430K251</accession>
<evidence type="ECO:0000259" key="5">
    <source>
        <dbReference type="PROSITE" id="PS51007"/>
    </source>
</evidence>
<evidence type="ECO:0000256" key="2">
    <source>
        <dbReference type="ARBA" id="ARBA00022729"/>
    </source>
</evidence>
<dbReference type="PANTHER" id="PTHR44103">
    <property type="entry name" value="PROPROTEIN CONVERTASE P"/>
    <property type="match status" value="1"/>
</dbReference>
<dbReference type="Gene3D" id="2.130.10.130">
    <property type="entry name" value="Integrin alpha, N-terminal"/>
    <property type="match status" value="2"/>
</dbReference>
<dbReference type="GO" id="GO:0020037">
    <property type="term" value="F:heme binding"/>
    <property type="evidence" value="ECO:0007669"/>
    <property type="project" value="InterPro"/>
</dbReference>
<evidence type="ECO:0000313" key="7">
    <source>
        <dbReference type="Proteomes" id="UP000267585"/>
    </source>
</evidence>
<dbReference type="RefSeq" id="WP_126162638.1">
    <property type="nucleotide sequence ID" value="NZ_RQPJ01000006.1"/>
</dbReference>
<comment type="caution">
    <text evidence="6">The sequence shown here is derived from an EMBL/GenBank/DDBJ whole genome shotgun (WGS) entry which is preliminary data.</text>
</comment>
<evidence type="ECO:0000313" key="6">
    <source>
        <dbReference type="EMBL" id="RTE53202.1"/>
    </source>
</evidence>
<proteinExistence type="predicted"/>
<protein>
    <submittedName>
        <fullName evidence="6">VCBS repeat-containing protein</fullName>
    </submittedName>
</protein>
<dbReference type="Pfam" id="PF13517">
    <property type="entry name" value="FG-GAP_3"/>
    <property type="match status" value="1"/>
</dbReference>
<dbReference type="GO" id="GO:0046872">
    <property type="term" value="F:metal ion binding"/>
    <property type="evidence" value="ECO:0007669"/>
    <property type="project" value="UniProtKB-KW"/>
</dbReference>
<dbReference type="InterPro" id="IPR013517">
    <property type="entry name" value="FG-GAP"/>
</dbReference>
<feature type="domain" description="Cytochrome c" evidence="5">
    <location>
        <begin position="44"/>
        <end position="135"/>
    </location>
</feature>
<dbReference type="InterPro" id="IPR009056">
    <property type="entry name" value="Cyt_c-like_dom"/>
</dbReference>
<keyword evidence="2" id="KW-0732">Signal</keyword>
<dbReference type="PROSITE" id="PS51007">
    <property type="entry name" value="CYTC"/>
    <property type="match status" value="1"/>
</dbReference>
<organism evidence="6 7">
    <name type="scientific">Arenibacter aquaticus</name>
    <dbReference type="NCBI Taxonomy" id="2489054"/>
    <lineage>
        <taxon>Bacteria</taxon>
        <taxon>Pseudomonadati</taxon>
        <taxon>Bacteroidota</taxon>
        <taxon>Flavobacteriia</taxon>
        <taxon>Flavobacteriales</taxon>
        <taxon>Flavobacteriaceae</taxon>
        <taxon>Arenibacter</taxon>
    </lineage>
</organism>
<dbReference type="PANTHER" id="PTHR44103:SF1">
    <property type="entry name" value="PROPROTEIN CONVERTASE P"/>
    <property type="match status" value="1"/>
</dbReference>
<dbReference type="OrthoDB" id="1391917at2"/>
<dbReference type="Proteomes" id="UP000267585">
    <property type="component" value="Unassembled WGS sequence"/>
</dbReference>
<reference evidence="6 7" key="1">
    <citation type="submission" date="2018-11" db="EMBL/GenBank/DDBJ databases">
        <title>Arenibacter aquaticus sp.nov., a marine bacterium isolated from surface seawater in the South China Sea.</title>
        <authorList>
            <person name="Guo J."/>
            <person name="Sun J."/>
        </authorList>
    </citation>
    <scope>NUCLEOTIDE SEQUENCE [LARGE SCALE GENOMIC DNA]</scope>
    <source>
        <strain evidence="6 7">GUO666</strain>
    </source>
</reference>
<keyword evidence="4" id="KW-0349">Heme</keyword>
<evidence type="ECO:0000256" key="1">
    <source>
        <dbReference type="ARBA" id="ARBA00022723"/>
    </source>
</evidence>
<gene>
    <name evidence="6" type="ORF">EHW67_12015</name>
</gene>
<sequence>MKESFHINWVAKPILLLFICAGQLASCTGKKRGNQDMELQEIPATGLAGDQLAQIHCASCHLYVEPALLPKSSWANDVLPAMGHRLGIHRDKMQYDSLFDSRGGELVKKANVFPENPLLAQEDWEKIIDYYLGNAPDTLLPTKRQAKPKMGLKHFTYKEPTFSQTPALTTMVKLLPQNNGVVFADGKRNINSLSFLTSNLDRDHVMGVKLSPVNYREKGDTLYLTTVGKSIFPHDSPEGMLQKIYKTGGSKIYNASKTILDSLTRPVHVAYGNLNNNGLEDIVVCEYGNETGELVWFLNKGGDQYERQVLNNRPGAITAIIKDMNGDGLQDVMALIAQGDEGVFYYENQGNGSFEENRLLSFLPLNGSQYMELADFNDDGLDDILYVCGDNADKTPILKPYHGVYIFLNQGGLDFHQSFFYPLNGAYKAIPRDYDLDGDLDIAAISFFPDYYRSPEESFIYLENTGGMEFEDFSFPQATNGRWIVMDAEDMDADGDIDLALGSFVYFTAMGDTTGLGKKWLTKGPSVVVLENTVR</sequence>
<name>A0A430K251_9FLAO</name>
<keyword evidence="1 4" id="KW-0479">Metal-binding</keyword>
<dbReference type="EMBL" id="RQPJ01000006">
    <property type="protein sequence ID" value="RTE53202.1"/>
    <property type="molecule type" value="Genomic_DNA"/>
</dbReference>
<evidence type="ECO:0000256" key="4">
    <source>
        <dbReference type="PROSITE-ProRule" id="PRU00433"/>
    </source>
</evidence>
<dbReference type="AlphaFoldDB" id="A0A430K251"/>
<dbReference type="InterPro" id="IPR028994">
    <property type="entry name" value="Integrin_alpha_N"/>
</dbReference>
<dbReference type="GO" id="GO:0009055">
    <property type="term" value="F:electron transfer activity"/>
    <property type="evidence" value="ECO:0007669"/>
    <property type="project" value="InterPro"/>
</dbReference>